<evidence type="ECO:0000256" key="2">
    <source>
        <dbReference type="ARBA" id="ARBA00012446"/>
    </source>
</evidence>
<dbReference type="Gene3D" id="1.10.287.410">
    <property type="match status" value="1"/>
</dbReference>
<keyword evidence="5" id="KW-0378">Hydrolase</keyword>
<keyword evidence="4" id="KW-0645">Protease</keyword>
<dbReference type="Proteomes" id="UP000789405">
    <property type="component" value="Unassembled WGS sequence"/>
</dbReference>
<organism evidence="7 8">
    <name type="scientific">Dentiscutata erythropus</name>
    <dbReference type="NCBI Taxonomy" id="1348616"/>
    <lineage>
        <taxon>Eukaryota</taxon>
        <taxon>Fungi</taxon>
        <taxon>Fungi incertae sedis</taxon>
        <taxon>Mucoromycota</taxon>
        <taxon>Glomeromycotina</taxon>
        <taxon>Glomeromycetes</taxon>
        <taxon>Diversisporales</taxon>
        <taxon>Gigasporaceae</taxon>
        <taxon>Dentiscutata</taxon>
    </lineage>
</organism>
<dbReference type="GO" id="GO:0006508">
    <property type="term" value="P:proteolysis"/>
    <property type="evidence" value="ECO:0007669"/>
    <property type="project" value="UniProtKB-KW"/>
</dbReference>
<evidence type="ECO:0000256" key="3">
    <source>
        <dbReference type="ARBA" id="ARBA00022645"/>
    </source>
</evidence>
<feature type="non-terminal residue" evidence="7">
    <location>
        <position position="1"/>
    </location>
</feature>
<dbReference type="EC" id="3.4.16.5" evidence="2"/>
<dbReference type="OrthoDB" id="443318at2759"/>
<protein>
    <recommendedName>
        <fullName evidence="2">carboxypeptidase C</fullName>
        <ecNumber evidence="2">3.4.16.5</ecNumber>
    </recommendedName>
</protein>
<evidence type="ECO:0000256" key="5">
    <source>
        <dbReference type="ARBA" id="ARBA00022801"/>
    </source>
</evidence>
<evidence type="ECO:0000256" key="6">
    <source>
        <dbReference type="ARBA" id="ARBA00023180"/>
    </source>
</evidence>
<dbReference type="Gene3D" id="3.40.50.1820">
    <property type="entry name" value="alpha/beta hydrolase"/>
    <property type="match status" value="1"/>
</dbReference>
<comment type="similarity">
    <text evidence="1">Belongs to the peptidase S10 family.</text>
</comment>
<comment type="caution">
    <text evidence="7">The sequence shown here is derived from an EMBL/GenBank/DDBJ whole genome shotgun (WGS) entry which is preliminary data.</text>
</comment>
<evidence type="ECO:0000313" key="8">
    <source>
        <dbReference type="Proteomes" id="UP000789405"/>
    </source>
</evidence>
<dbReference type="InterPro" id="IPR001563">
    <property type="entry name" value="Peptidase_S10"/>
</dbReference>
<evidence type="ECO:0000256" key="1">
    <source>
        <dbReference type="ARBA" id="ARBA00009431"/>
    </source>
</evidence>
<reference evidence="7" key="1">
    <citation type="submission" date="2021-06" db="EMBL/GenBank/DDBJ databases">
        <authorList>
            <person name="Kallberg Y."/>
            <person name="Tangrot J."/>
            <person name="Rosling A."/>
        </authorList>
    </citation>
    <scope>NUCLEOTIDE SEQUENCE</scope>
    <source>
        <strain evidence="7">MA453B</strain>
    </source>
</reference>
<dbReference type="PANTHER" id="PTHR11802">
    <property type="entry name" value="SERINE PROTEASE FAMILY S10 SERINE CARBOXYPEPTIDASE"/>
    <property type="match status" value="1"/>
</dbReference>
<accession>A0A9N9IAE1</accession>
<evidence type="ECO:0000256" key="4">
    <source>
        <dbReference type="ARBA" id="ARBA00022670"/>
    </source>
</evidence>
<dbReference type="Pfam" id="PF00450">
    <property type="entry name" value="Peptidase_S10"/>
    <property type="match status" value="2"/>
</dbReference>
<dbReference type="AlphaFoldDB" id="A0A9N9IAE1"/>
<dbReference type="SUPFAM" id="SSF53474">
    <property type="entry name" value="alpha/beta-Hydrolases"/>
    <property type="match status" value="1"/>
</dbReference>
<keyword evidence="8" id="KW-1185">Reference proteome</keyword>
<dbReference type="Gene3D" id="3.40.50.12670">
    <property type="match status" value="1"/>
</dbReference>
<gene>
    <name evidence="7" type="ORF">DERYTH_LOCUS14851</name>
</gene>
<dbReference type="PANTHER" id="PTHR11802:SF113">
    <property type="entry name" value="SERINE CARBOXYPEPTIDASE CTSA-4.1"/>
    <property type="match status" value="1"/>
</dbReference>
<sequence>MVFLDEDDITSDSLSFLNDHIVSRKLCDPRVRQYSGYLNIAPDSNMFFWFFESRKDPKNSPLTLWLSGGPGYSSMFALFQEVGPCKVKRNMNKSRLSANSWNEATNLLFIDQTYFSLLTDKPLLGPQLIEAMRDTWILCKHNIDECYKTNTTQDCIAANITCWDGYNGIFTQNSDAGLYDIRTKNDIPVPVYKKYLENPLVLESIGVNTTEITNYLELNEEILFRFTDSGELMHSTMSQVEFLLDNNVPIMFFTGDADYICNWLGGNEMAESLKWKRHQEFKNAVFQEWTIGDVKVGEIRKVENL</sequence>
<dbReference type="GO" id="GO:0004185">
    <property type="term" value="F:serine-type carboxypeptidase activity"/>
    <property type="evidence" value="ECO:0007669"/>
    <property type="project" value="UniProtKB-EC"/>
</dbReference>
<dbReference type="InterPro" id="IPR029058">
    <property type="entry name" value="AB_hydrolase_fold"/>
</dbReference>
<keyword evidence="3" id="KW-0121">Carboxypeptidase</keyword>
<proteinExistence type="inferred from homology"/>
<evidence type="ECO:0000313" key="7">
    <source>
        <dbReference type="EMBL" id="CAG8727691.1"/>
    </source>
</evidence>
<keyword evidence="6" id="KW-0325">Glycoprotein</keyword>
<name>A0A9N9IAE1_9GLOM</name>
<dbReference type="EMBL" id="CAJVPY010011527">
    <property type="protein sequence ID" value="CAG8727691.1"/>
    <property type="molecule type" value="Genomic_DNA"/>
</dbReference>